<accession>A0A9Q0N015</accession>
<dbReference type="EMBL" id="WJQU01000003">
    <property type="protein sequence ID" value="KAJ6639942.1"/>
    <property type="molecule type" value="Genomic_DNA"/>
</dbReference>
<dbReference type="OrthoDB" id="8192811at2759"/>
<keyword evidence="5" id="KW-1185">Reference proteome</keyword>
<keyword evidence="2" id="KW-0472">Membrane</keyword>
<dbReference type="InterPro" id="IPR052446">
    <property type="entry name" value="B-cell_PI3K-Signaling_Adptrs"/>
</dbReference>
<feature type="compositionally biased region" description="Low complexity" evidence="1">
    <location>
        <begin position="1000"/>
        <end position="1023"/>
    </location>
</feature>
<dbReference type="Proteomes" id="UP001151699">
    <property type="component" value="Chromosome X"/>
</dbReference>
<dbReference type="GO" id="GO:0005068">
    <property type="term" value="F:transmembrane receptor protein tyrosine kinase adaptor activity"/>
    <property type="evidence" value="ECO:0007669"/>
    <property type="project" value="TreeGrafter"/>
</dbReference>
<dbReference type="Gene3D" id="3.40.50.10140">
    <property type="entry name" value="Toll/interleukin-1 receptor homology (TIR) domain"/>
    <property type="match status" value="1"/>
</dbReference>
<evidence type="ECO:0000259" key="3">
    <source>
        <dbReference type="PROSITE" id="PS51376"/>
    </source>
</evidence>
<dbReference type="Pfam" id="PF14545">
    <property type="entry name" value="DBB"/>
    <property type="match status" value="1"/>
</dbReference>
<evidence type="ECO:0000313" key="5">
    <source>
        <dbReference type="Proteomes" id="UP001151699"/>
    </source>
</evidence>
<sequence length="1258" mass="143011">MHNQEVWARITIFSGGNKINFKEYLEIIQIKCLLVIVFFLFVIYVESIMNVYNILLRSSNNPYYFFNEVPTKVEQPSKGFSFFRRRSSSSSSTKSIKSPKPTFNSTTLNPDILGRKGSIRSLLRPNGSGTKEPCLSNGFSTVGYRSEQNHYRNRLGSYNESSNYHENDDVFVSPRNNTQPTSVDTIDGPMSCGIRRHSIGTFVGRDKRCGSISDEVPKTYAPKPPVQMQNSLNSKVDRKANSIGKVVMSSDLFMLTNILINLGDAYGMDDILIVTSRQSEPAILWANFLKTRFDKITKQRGRQPFNFLHIKIDEIPITSDIAKRCQSTKLQIVILCSSLIALPSHFLMSQLSVLLKPDIVLGILLEVSEDKILEIHKNALPSFKKWRRCVVKNHDQSLVGNVLGIATDILGRALCQRPVCSDTNPTTNKTCPNEAFTVLPRKVKLGQNKVVALLNEPLMKDDWIKIKIDKSGEMIEILNFKKRNPYTLQFSIPDSCMEVSTMIEIRIMKNEKELGSRPVKCESRLRELEHILKSQESPLEFMCHSLGITNSDRNALDAYLSQTFQKNVPPNFHLLSATEPVKNSIFRVNKENSSEEYPTLLHFAAKWGLEHLCMQLMECPGGETACELRNHAGKTPPELAESSGFVTLSATLRSFMQMHEFTTMYHYFKGITDSTTSTTQVMIEEKPFDASKLSNLDKKQNSPPISTDGYMEMSGSDQDSSGPINAVTNLNYINVDNYAKDEELNKNFNDAKITDEPEIMTNEMKILEPDYFDSNETNKTDQFSQECSNLLENCSSMNSSNESQSDYLLQPSNIPVISGNHKIENTFGDYLTQPSNRPVELKTLCENADYQMQPSNRKVLYSPTPIDIEQSHLKLNFKKSNKSLVKSDTSSKSSADDELLEIMNDFKNHVFTIQEVEQLVMSWKNRNDVKQSDKERQVQLEKMRCEYERIQAQMKEKMKRPTPFDRMKIFKKLFFRNKSSSSDDGNADVADETKSHRPMSSLSLQSISSSSSSGRMSTGSACSGASLGDSGTHSDHEERRPVFSNTFRVGLPGSLMDNYLIPPTPRPVVTPASTPVDEKPQPTFGGSKFDVMENYSMFPSNIPVHQQAVEHHTHHDYMNFSGLNTIEETKENEVTVQPIKVQKPDSLYGSIAKRPSDLCTSFKPNFLTNPTVVIKGDNVNYKKDDRNGDIVLSKENINEIYKNLNELDAKIQENNQKILIRRHCVYELKFIYFNFLYPFLCLFYMIVIFQYTNRIERY</sequence>
<evidence type="ECO:0000313" key="4">
    <source>
        <dbReference type="EMBL" id="KAJ6639942.1"/>
    </source>
</evidence>
<proteinExistence type="predicted"/>
<organism evidence="4 5">
    <name type="scientific">Pseudolycoriella hygida</name>
    <dbReference type="NCBI Taxonomy" id="35572"/>
    <lineage>
        <taxon>Eukaryota</taxon>
        <taxon>Metazoa</taxon>
        <taxon>Ecdysozoa</taxon>
        <taxon>Arthropoda</taxon>
        <taxon>Hexapoda</taxon>
        <taxon>Insecta</taxon>
        <taxon>Pterygota</taxon>
        <taxon>Neoptera</taxon>
        <taxon>Endopterygota</taxon>
        <taxon>Diptera</taxon>
        <taxon>Nematocera</taxon>
        <taxon>Sciaroidea</taxon>
        <taxon>Sciaridae</taxon>
        <taxon>Pseudolycoriella</taxon>
    </lineage>
</organism>
<protein>
    <submittedName>
        <fullName evidence="4">Phosphoinositide 3-kinase adapter protein 1</fullName>
    </submittedName>
</protein>
<feature type="compositionally biased region" description="Basic and acidic residues" evidence="1">
    <location>
        <begin position="1032"/>
        <end position="1041"/>
    </location>
</feature>
<keyword evidence="2" id="KW-1133">Transmembrane helix</keyword>
<feature type="transmembrane region" description="Helical" evidence="2">
    <location>
        <begin position="1230"/>
        <end position="1249"/>
    </location>
</feature>
<name>A0A9Q0N015_9DIPT</name>
<feature type="region of interest" description="Disordered" evidence="1">
    <location>
        <begin position="978"/>
        <end position="1047"/>
    </location>
</feature>
<feature type="compositionally biased region" description="Low complexity" evidence="1">
    <location>
        <begin position="84"/>
        <end position="98"/>
    </location>
</feature>
<dbReference type="PANTHER" id="PTHR16267">
    <property type="entry name" value="BANK1/PIK3AP1 FAMILY MEMBER"/>
    <property type="match status" value="1"/>
</dbReference>
<feature type="region of interest" description="Disordered" evidence="1">
    <location>
        <begin position="84"/>
        <end position="112"/>
    </location>
</feature>
<dbReference type="SMART" id="SM01282">
    <property type="entry name" value="DBB"/>
    <property type="match status" value="1"/>
</dbReference>
<evidence type="ECO:0000256" key="1">
    <source>
        <dbReference type="SAM" id="MobiDB-lite"/>
    </source>
</evidence>
<dbReference type="InterPro" id="IPR017893">
    <property type="entry name" value="DBB_domain"/>
</dbReference>
<dbReference type="GO" id="GO:0005104">
    <property type="term" value="F:fibroblast growth factor receptor binding"/>
    <property type="evidence" value="ECO:0007669"/>
    <property type="project" value="TreeGrafter"/>
</dbReference>
<dbReference type="AlphaFoldDB" id="A0A9Q0N015"/>
<keyword evidence="2" id="KW-0812">Transmembrane</keyword>
<comment type="caution">
    <text evidence="4">The sequence shown here is derived from an EMBL/GenBank/DDBJ whole genome shotgun (WGS) entry which is preliminary data.</text>
</comment>
<gene>
    <name evidence="4" type="primary">PIK3AP1</name>
    <name evidence="4" type="ORF">Bhyg_12689</name>
</gene>
<dbReference type="PANTHER" id="PTHR16267:SF11">
    <property type="entry name" value="STUMPS, ISOFORM E"/>
    <property type="match status" value="1"/>
</dbReference>
<feature type="transmembrane region" description="Helical" evidence="2">
    <location>
        <begin position="32"/>
        <end position="52"/>
    </location>
</feature>
<evidence type="ECO:0000256" key="2">
    <source>
        <dbReference type="SAM" id="Phobius"/>
    </source>
</evidence>
<reference evidence="4" key="1">
    <citation type="submission" date="2022-07" db="EMBL/GenBank/DDBJ databases">
        <authorList>
            <person name="Trinca V."/>
            <person name="Uliana J.V.C."/>
            <person name="Torres T.T."/>
            <person name="Ward R.J."/>
            <person name="Monesi N."/>
        </authorList>
    </citation>
    <scope>NUCLEOTIDE SEQUENCE</scope>
    <source>
        <strain evidence="4">HSMRA1968</strain>
        <tissue evidence="4">Whole embryos</tissue>
    </source>
</reference>
<dbReference type="GO" id="GO:0005829">
    <property type="term" value="C:cytosol"/>
    <property type="evidence" value="ECO:0007669"/>
    <property type="project" value="TreeGrafter"/>
</dbReference>
<feature type="domain" description="DBB" evidence="3">
    <location>
        <begin position="438"/>
        <end position="575"/>
    </location>
</feature>
<dbReference type="InterPro" id="IPR035897">
    <property type="entry name" value="Toll_tir_struct_dom_sf"/>
</dbReference>
<dbReference type="PROSITE" id="PS51376">
    <property type="entry name" value="DBB"/>
    <property type="match status" value="1"/>
</dbReference>